<dbReference type="Proteomes" id="UP000813427">
    <property type="component" value="Unassembled WGS sequence"/>
</dbReference>
<proteinExistence type="predicted"/>
<feature type="compositionally biased region" description="Basic residues" evidence="1">
    <location>
        <begin position="286"/>
        <end position="302"/>
    </location>
</feature>
<name>A0A8K0SDQ0_9HYPO</name>
<evidence type="ECO:0000313" key="3">
    <source>
        <dbReference type="Proteomes" id="UP000813427"/>
    </source>
</evidence>
<evidence type="ECO:0000256" key="1">
    <source>
        <dbReference type="SAM" id="MobiDB-lite"/>
    </source>
</evidence>
<organism evidence="2 3">
    <name type="scientific">Fusarium tricinctum</name>
    <dbReference type="NCBI Taxonomy" id="61284"/>
    <lineage>
        <taxon>Eukaryota</taxon>
        <taxon>Fungi</taxon>
        <taxon>Dikarya</taxon>
        <taxon>Ascomycota</taxon>
        <taxon>Pezizomycotina</taxon>
        <taxon>Sordariomycetes</taxon>
        <taxon>Hypocreomycetidae</taxon>
        <taxon>Hypocreales</taxon>
        <taxon>Nectriaceae</taxon>
        <taxon>Fusarium</taxon>
        <taxon>Fusarium tricinctum species complex</taxon>
    </lineage>
</organism>
<evidence type="ECO:0000313" key="2">
    <source>
        <dbReference type="EMBL" id="KAH7262748.1"/>
    </source>
</evidence>
<accession>A0A8K0SDQ0</accession>
<protein>
    <submittedName>
        <fullName evidence="2">Uncharacterized protein</fullName>
    </submittedName>
</protein>
<comment type="caution">
    <text evidence="2">The sequence shown here is derived from an EMBL/GenBank/DDBJ whole genome shotgun (WGS) entry which is preliminary data.</text>
</comment>
<sequence>MMLSSDPVEPLPSEIVDEIIELIWGAPLSCEKPPKSVNAIGPLAAVSRKWKPLIERITFRELVITPERVLEALEGKYYASEGLLNTRDVCLDLPHHFCFNWDKDDLDRQVVESHFNKTIHQIFEFLKHLPRLERPHVKLTTGSEEFCSESYLGRSLDLLLKSLTKVHLDIFSPPCNRSYHARERMHTGLPGDIFSQGVRRLIQRDGIIEVFVKASVDSNMFCPTHGSQEDLIHCPTLKRLEINFLSDYRYKKLMVDGDDLVFPFGTHWRQDVGGPDLSNSNERNNRGTRRAGRRKRRQKSRQKAMDRFHIAAARSVGRTPNIVYFSCHSPGKGFGGFTFSKQSDDPNEGLTVYENLGKFRLSKEAWNSWKTTSETHGIEYNPGIMGNTDLW</sequence>
<gene>
    <name evidence="2" type="ORF">BKA59DRAFT_505771</name>
</gene>
<dbReference type="OrthoDB" id="5985073at2759"/>
<dbReference type="AlphaFoldDB" id="A0A8K0SDQ0"/>
<reference evidence="2" key="1">
    <citation type="journal article" date="2021" name="Nat. Commun.">
        <title>Genetic determinants of endophytism in the Arabidopsis root mycobiome.</title>
        <authorList>
            <person name="Mesny F."/>
            <person name="Miyauchi S."/>
            <person name="Thiergart T."/>
            <person name="Pickel B."/>
            <person name="Atanasova L."/>
            <person name="Karlsson M."/>
            <person name="Huettel B."/>
            <person name="Barry K.W."/>
            <person name="Haridas S."/>
            <person name="Chen C."/>
            <person name="Bauer D."/>
            <person name="Andreopoulos W."/>
            <person name="Pangilinan J."/>
            <person name="LaButti K."/>
            <person name="Riley R."/>
            <person name="Lipzen A."/>
            <person name="Clum A."/>
            <person name="Drula E."/>
            <person name="Henrissat B."/>
            <person name="Kohler A."/>
            <person name="Grigoriev I.V."/>
            <person name="Martin F.M."/>
            <person name="Hacquard S."/>
        </authorList>
    </citation>
    <scope>NUCLEOTIDE SEQUENCE</scope>
    <source>
        <strain evidence="2">MPI-SDFR-AT-0068</strain>
    </source>
</reference>
<feature type="region of interest" description="Disordered" evidence="1">
    <location>
        <begin position="273"/>
        <end position="304"/>
    </location>
</feature>
<dbReference type="EMBL" id="JAGPXF010000001">
    <property type="protein sequence ID" value="KAH7262748.1"/>
    <property type="molecule type" value="Genomic_DNA"/>
</dbReference>
<keyword evidence="3" id="KW-1185">Reference proteome</keyword>